<feature type="region of interest" description="Disordered" evidence="10">
    <location>
        <begin position="437"/>
        <end position="553"/>
    </location>
</feature>
<sequence>MDKAKKKGITWGEAAKMVLECSSEPLNHKEILKAILDRNLKEVQLKFSQALACLNAMLHANSRTPSSLFVKVSGKGTSYLLNKNRTDLVDSTDTDSDSPGSSSNDTDTKDLGEKTSSQFTGILSSDMSTSSGSLPPISSILGSYQSQASSTSVTSSIECAIADSRLSSLIAPTPDTLPARSALAKKRSVKPCFQEGSSSKKPRVTFKLDNDKKVKSDRLTRPPVKTKAELKYMGDDPAVSQNFIPPVLRPPMYPTHTVVKNSSSGYFGQKRHKKMSIAAQVKRSKEGQVDLVSPDSILSKINCRTLINFETFNLLPKHYQYQLVKLLPEVDRELGSKGEIKPTATAFSNEFFTSAFESWKERLSEGEFTPEMSQKIQQEQEKLFNQDPWKTKHFETVWGEKFLESERYVSPVERSHQIMEQVHVEWQKEQERIAKEKLEKEKLEKEREKLKESENTDLSAPNKPPKTSTEQDGVKNLTSKQKAALVRQQKLAKAKSVTNKAHKKTSEGKSSKSGKTSSKNGNEGAVKEKTKPKPKAKQAKVKTATNVDSSDGQGLGFIDTVVDVVGISVTESSDVASVTTILETGINQQKASPTEAKAPSLQESTSVLPSTPVVSEQSATKEKPAKKASKKKKETKTVNNTLGFPCMCVLKPMVMCRRCGAFCHSDCITPMSICAACVA</sequence>
<accession>A0A6S7G4N2</accession>
<dbReference type="GO" id="GO:0003677">
    <property type="term" value="F:DNA binding"/>
    <property type="evidence" value="ECO:0007669"/>
    <property type="project" value="InterPro"/>
</dbReference>
<feature type="compositionally biased region" description="Basic and acidic residues" evidence="10">
    <location>
        <begin position="437"/>
        <end position="454"/>
    </location>
</feature>
<feature type="compositionally biased region" description="Polar residues" evidence="10">
    <location>
        <begin position="465"/>
        <end position="481"/>
    </location>
</feature>
<feature type="region of interest" description="Disordered" evidence="10">
    <location>
        <begin position="88"/>
        <end position="113"/>
    </location>
</feature>
<feature type="compositionally biased region" description="Low complexity" evidence="10">
    <location>
        <begin position="511"/>
        <end position="524"/>
    </location>
</feature>
<dbReference type="InterPro" id="IPR007759">
    <property type="entry name" value="Asxl_HARE-HTH"/>
</dbReference>
<dbReference type="Pfam" id="PF05066">
    <property type="entry name" value="HARE-HTH"/>
    <property type="match status" value="1"/>
</dbReference>
<keyword evidence="12" id="KW-1185">Reference proteome</keyword>
<name>A0A6S7G4N2_PARCT</name>
<evidence type="ECO:0000256" key="6">
    <source>
        <dbReference type="ARBA" id="ARBA00022833"/>
    </source>
</evidence>
<gene>
    <name evidence="11" type="ORF">PACLA_8A040947</name>
</gene>
<evidence type="ECO:0000256" key="1">
    <source>
        <dbReference type="ARBA" id="ARBA00004123"/>
    </source>
</evidence>
<dbReference type="Pfam" id="PF13919">
    <property type="entry name" value="ASXH"/>
    <property type="match status" value="1"/>
</dbReference>
<keyword evidence="8" id="KW-0804">Transcription</keyword>
<dbReference type="Pfam" id="PF13922">
    <property type="entry name" value="PHD_3"/>
    <property type="match status" value="1"/>
</dbReference>
<evidence type="ECO:0000256" key="10">
    <source>
        <dbReference type="SAM" id="MobiDB-lite"/>
    </source>
</evidence>
<dbReference type="PANTHER" id="PTHR13578:SF20">
    <property type="entry name" value="POLYCOMB PROTEIN ASX"/>
    <property type="match status" value="1"/>
</dbReference>
<dbReference type="GO" id="GO:0008270">
    <property type="term" value="F:zinc ion binding"/>
    <property type="evidence" value="ECO:0007669"/>
    <property type="project" value="UniProtKB-KW"/>
</dbReference>
<evidence type="ECO:0000256" key="9">
    <source>
        <dbReference type="ARBA" id="ARBA00023242"/>
    </source>
</evidence>
<evidence type="ECO:0000256" key="4">
    <source>
        <dbReference type="ARBA" id="ARBA00022723"/>
    </source>
</evidence>
<dbReference type="AlphaFoldDB" id="A0A6S7G4N2"/>
<proteinExistence type="inferred from homology"/>
<dbReference type="OrthoDB" id="9348951at2759"/>
<keyword evidence="5" id="KW-0863">Zinc-finger</keyword>
<dbReference type="GO" id="GO:0035517">
    <property type="term" value="C:PR-DUB complex"/>
    <property type="evidence" value="ECO:0007669"/>
    <property type="project" value="TreeGrafter"/>
</dbReference>
<dbReference type="InterPro" id="IPR026905">
    <property type="entry name" value="ASX-like_PHD"/>
</dbReference>
<organism evidence="11 12">
    <name type="scientific">Paramuricea clavata</name>
    <name type="common">Red gorgonian</name>
    <name type="synonym">Violescent sea-whip</name>
    <dbReference type="NCBI Taxonomy" id="317549"/>
    <lineage>
        <taxon>Eukaryota</taxon>
        <taxon>Metazoa</taxon>
        <taxon>Cnidaria</taxon>
        <taxon>Anthozoa</taxon>
        <taxon>Octocorallia</taxon>
        <taxon>Malacalcyonacea</taxon>
        <taxon>Plexauridae</taxon>
        <taxon>Paramuricea</taxon>
    </lineage>
</organism>
<keyword evidence="4" id="KW-0479">Metal-binding</keyword>
<dbReference type="InterPro" id="IPR024811">
    <property type="entry name" value="ASX/ASX-like"/>
</dbReference>
<comment type="subcellular location">
    <subcellularLocation>
        <location evidence="1">Nucleus</location>
    </subcellularLocation>
</comment>
<keyword evidence="6" id="KW-0862">Zinc</keyword>
<dbReference type="GO" id="GO:0009887">
    <property type="term" value="P:animal organ morphogenesis"/>
    <property type="evidence" value="ECO:0007669"/>
    <property type="project" value="TreeGrafter"/>
</dbReference>
<evidence type="ECO:0000256" key="7">
    <source>
        <dbReference type="ARBA" id="ARBA00023015"/>
    </source>
</evidence>
<keyword evidence="3" id="KW-0678">Repressor</keyword>
<dbReference type="PROSITE" id="PS51916">
    <property type="entry name" value="DEUBAD"/>
    <property type="match status" value="1"/>
</dbReference>
<dbReference type="GO" id="GO:0003682">
    <property type="term" value="F:chromatin binding"/>
    <property type="evidence" value="ECO:0007669"/>
    <property type="project" value="TreeGrafter"/>
</dbReference>
<dbReference type="PROSITE" id="PS51913">
    <property type="entry name" value="HTH_HARE"/>
    <property type="match status" value="1"/>
</dbReference>
<comment type="caution">
    <text evidence="11">The sequence shown here is derived from an EMBL/GenBank/DDBJ whole genome shotgun (WGS) entry which is preliminary data.</text>
</comment>
<evidence type="ECO:0000256" key="3">
    <source>
        <dbReference type="ARBA" id="ARBA00022491"/>
    </source>
</evidence>
<feature type="region of interest" description="Disordered" evidence="10">
    <location>
        <begin position="587"/>
        <end position="634"/>
    </location>
</feature>
<comment type="similarity">
    <text evidence="2">Belongs to the Asx family.</text>
</comment>
<keyword evidence="7" id="KW-0805">Transcription regulation</keyword>
<evidence type="ECO:0000313" key="12">
    <source>
        <dbReference type="Proteomes" id="UP001152795"/>
    </source>
</evidence>
<dbReference type="EMBL" id="CACRXK020000597">
    <property type="protein sequence ID" value="CAB3983286.1"/>
    <property type="molecule type" value="Genomic_DNA"/>
</dbReference>
<feature type="compositionally biased region" description="Low complexity" evidence="10">
    <location>
        <begin position="604"/>
        <end position="615"/>
    </location>
</feature>
<evidence type="ECO:0000256" key="5">
    <source>
        <dbReference type="ARBA" id="ARBA00022771"/>
    </source>
</evidence>
<evidence type="ECO:0000256" key="2">
    <source>
        <dbReference type="ARBA" id="ARBA00006391"/>
    </source>
</evidence>
<evidence type="ECO:0000313" key="11">
    <source>
        <dbReference type="EMBL" id="CAB3983286.1"/>
    </source>
</evidence>
<reference evidence="11" key="1">
    <citation type="submission" date="2020-04" db="EMBL/GenBank/DDBJ databases">
        <authorList>
            <person name="Alioto T."/>
            <person name="Alioto T."/>
            <person name="Gomez Garrido J."/>
        </authorList>
    </citation>
    <scope>NUCLEOTIDE SEQUENCE</scope>
    <source>
        <strain evidence="11">A484AB</strain>
    </source>
</reference>
<keyword evidence="9" id="KW-0539">Nucleus</keyword>
<dbReference type="Proteomes" id="UP001152795">
    <property type="component" value="Unassembled WGS sequence"/>
</dbReference>
<dbReference type="GO" id="GO:0045944">
    <property type="term" value="P:positive regulation of transcription by RNA polymerase II"/>
    <property type="evidence" value="ECO:0007669"/>
    <property type="project" value="TreeGrafter"/>
</dbReference>
<dbReference type="PANTHER" id="PTHR13578">
    <property type="entry name" value="ADDITIONAL SEX COMBS LIKE PROTEIN ASXL"/>
    <property type="match status" value="1"/>
</dbReference>
<dbReference type="InterPro" id="IPR028020">
    <property type="entry name" value="ASX_DEUBAD_dom"/>
</dbReference>
<dbReference type="InterPro" id="IPR044867">
    <property type="entry name" value="DEUBAD_dom"/>
</dbReference>
<evidence type="ECO:0000256" key="8">
    <source>
        <dbReference type="ARBA" id="ARBA00023163"/>
    </source>
</evidence>
<protein>
    <submittedName>
        <fullName evidence="11">Polycomb group ASXL2</fullName>
    </submittedName>
</protein>